<dbReference type="GO" id="GO:0005938">
    <property type="term" value="C:cell cortex"/>
    <property type="evidence" value="ECO:0007669"/>
    <property type="project" value="TreeGrafter"/>
</dbReference>
<dbReference type="PANTHER" id="PTHR45954:SF1">
    <property type="entry name" value="LD33695P"/>
    <property type="match status" value="1"/>
</dbReference>
<evidence type="ECO:0000313" key="6">
    <source>
        <dbReference type="Proteomes" id="UP001050975"/>
    </source>
</evidence>
<accession>A0AAV3XFX8</accession>
<evidence type="ECO:0000256" key="1">
    <source>
        <dbReference type="ARBA" id="ARBA00004496"/>
    </source>
</evidence>
<dbReference type="InterPro" id="IPR011990">
    <property type="entry name" value="TPR-like_helical_dom_sf"/>
</dbReference>
<dbReference type="PROSITE" id="PS50005">
    <property type="entry name" value="TPR"/>
    <property type="match status" value="1"/>
</dbReference>
<dbReference type="Proteomes" id="UP001050975">
    <property type="component" value="Unassembled WGS sequence"/>
</dbReference>
<organism evidence="5 6">
    <name type="scientific">Microseira wollei NIES-4236</name>
    <dbReference type="NCBI Taxonomy" id="2530354"/>
    <lineage>
        <taxon>Bacteria</taxon>
        <taxon>Bacillati</taxon>
        <taxon>Cyanobacteriota</taxon>
        <taxon>Cyanophyceae</taxon>
        <taxon>Oscillatoriophycideae</taxon>
        <taxon>Aerosakkonematales</taxon>
        <taxon>Aerosakkonemataceae</taxon>
        <taxon>Microseira</taxon>
    </lineage>
</organism>
<evidence type="ECO:0000256" key="2">
    <source>
        <dbReference type="ARBA" id="ARBA00022490"/>
    </source>
</evidence>
<name>A0AAV3XFX8_9CYAN</name>
<dbReference type="Gene3D" id="1.25.40.10">
    <property type="entry name" value="Tetratricopeptide repeat domain"/>
    <property type="match status" value="1"/>
</dbReference>
<proteinExistence type="predicted"/>
<dbReference type="InterPro" id="IPR052386">
    <property type="entry name" value="GPSM"/>
</dbReference>
<dbReference type="AlphaFoldDB" id="A0AAV3XFX8"/>
<sequence length="143" mass="16142">MPLQSRLIALMTFLVTIQVKDGLATSFDGQLIQNPKSKMQNSQVLAQTPEPRKAEADRLFQQGIELFQANQFQAAIQFWKQALNIYREIGERDGEANSLGKLGNAYYSLEQYQQAIEFFQRQLAVVRQIGNRAGEANSLYALG</sequence>
<keyword evidence="4" id="KW-0802">TPR repeat</keyword>
<dbReference type="RefSeq" id="WP_264196643.1">
    <property type="nucleotide sequence ID" value="NZ_BLAY01000069.1"/>
</dbReference>
<gene>
    <name evidence="5" type="ORF">MiSe_43820</name>
</gene>
<evidence type="ECO:0000256" key="4">
    <source>
        <dbReference type="PROSITE-ProRule" id="PRU00339"/>
    </source>
</evidence>
<evidence type="ECO:0000313" key="5">
    <source>
        <dbReference type="EMBL" id="GET39611.1"/>
    </source>
</evidence>
<dbReference type="InterPro" id="IPR019734">
    <property type="entry name" value="TPR_rpt"/>
</dbReference>
<keyword evidence="2" id="KW-0963">Cytoplasm</keyword>
<dbReference type="GO" id="GO:0005092">
    <property type="term" value="F:GDP-dissociation inhibitor activity"/>
    <property type="evidence" value="ECO:0007669"/>
    <property type="project" value="TreeGrafter"/>
</dbReference>
<reference evidence="5" key="1">
    <citation type="submission" date="2019-10" db="EMBL/GenBank/DDBJ databases">
        <title>Draft genome sequece of Microseira wollei NIES-4236.</title>
        <authorList>
            <person name="Yamaguchi H."/>
            <person name="Suzuki S."/>
            <person name="Kawachi M."/>
        </authorList>
    </citation>
    <scope>NUCLEOTIDE SEQUENCE</scope>
    <source>
        <strain evidence="5">NIES-4236</strain>
    </source>
</reference>
<dbReference type="Pfam" id="PF13424">
    <property type="entry name" value="TPR_12"/>
    <property type="match status" value="1"/>
</dbReference>
<feature type="repeat" description="TPR" evidence="4">
    <location>
        <begin position="96"/>
        <end position="129"/>
    </location>
</feature>
<dbReference type="SMART" id="SM00028">
    <property type="entry name" value="TPR"/>
    <property type="match status" value="2"/>
</dbReference>
<protein>
    <submittedName>
        <fullName evidence="5">TPR repeat-containing protein</fullName>
    </submittedName>
</protein>
<dbReference type="EMBL" id="BLAY01000069">
    <property type="protein sequence ID" value="GET39611.1"/>
    <property type="molecule type" value="Genomic_DNA"/>
</dbReference>
<evidence type="ECO:0000256" key="3">
    <source>
        <dbReference type="ARBA" id="ARBA00022737"/>
    </source>
</evidence>
<dbReference type="GO" id="GO:0001965">
    <property type="term" value="F:G-protein alpha-subunit binding"/>
    <property type="evidence" value="ECO:0007669"/>
    <property type="project" value="TreeGrafter"/>
</dbReference>
<dbReference type="PANTHER" id="PTHR45954">
    <property type="entry name" value="LD33695P"/>
    <property type="match status" value="1"/>
</dbReference>
<comment type="subcellular location">
    <subcellularLocation>
        <location evidence="1">Cytoplasm</location>
    </subcellularLocation>
</comment>
<dbReference type="SUPFAM" id="SSF48452">
    <property type="entry name" value="TPR-like"/>
    <property type="match status" value="1"/>
</dbReference>
<comment type="caution">
    <text evidence="5">The sequence shown here is derived from an EMBL/GenBank/DDBJ whole genome shotgun (WGS) entry which is preliminary data.</text>
</comment>
<keyword evidence="6" id="KW-1185">Reference proteome</keyword>
<keyword evidence="3" id="KW-0677">Repeat</keyword>